<dbReference type="InterPro" id="IPR001807">
    <property type="entry name" value="ClC"/>
</dbReference>
<organism evidence="6 7">
    <name type="scientific">Paenibacillus glycinis</name>
    <dbReference type="NCBI Taxonomy" id="2697035"/>
    <lineage>
        <taxon>Bacteria</taxon>
        <taxon>Bacillati</taxon>
        <taxon>Bacillota</taxon>
        <taxon>Bacilli</taxon>
        <taxon>Bacillales</taxon>
        <taxon>Paenibacillaceae</taxon>
        <taxon>Paenibacillus</taxon>
    </lineage>
</organism>
<accession>A0ABW9XLA9</accession>
<evidence type="ECO:0000256" key="3">
    <source>
        <dbReference type="ARBA" id="ARBA00022989"/>
    </source>
</evidence>
<comment type="caution">
    <text evidence="6">The sequence shown here is derived from an EMBL/GenBank/DDBJ whole genome shotgun (WGS) entry which is preliminary data.</text>
</comment>
<feature type="transmembrane region" description="Helical" evidence="5">
    <location>
        <begin position="384"/>
        <end position="404"/>
    </location>
</feature>
<evidence type="ECO:0000256" key="2">
    <source>
        <dbReference type="ARBA" id="ARBA00022692"/>
    </source>
</evidence>
<gene>
    <name evidence="6" type="ORF">GT019_05975</name>
</gene>
<evidence type="ECO:0000313" key="7">
    <source>
        <dbReference type="Proteomes" id="UP000665561"/>
    </source>
</evidence>
<keyword evidence="4 5" id="KW-0472">Membrane</keyword>
<evidence type="ECO:0000256" key="1">
    <source>
        <dbReference type="ARBA" id="ARBA00004141"/>
    </source>
</evidence>
<dbReference type="Gene3D" id="1.10.3080.10">
    <property type="entry name" value="Clc chloride channel"/>
    <property type="match status" value="1"/>
</dbReference>
<sequence>MSIGNISDKSIGKIIRWIVYGAVMGGLTGTASAIFLAGLDAATDTRLAHPWLLWLLPFAGAFVSSVYAKYGGNAGKGNNLIVEQIRHGDEPGERYERVPAVMAPLVLLGTWATHLFGGSAGREGTAVQMGGSLADAFGRLARANGGDRRMLLMCGVSGGFASVFGTPLAGTVFALEAVTMGRWVSPRMIAPCAIAAFAGDYVTRAWGIRHLHYAMGDMPPFTLLVLLKVLAASVAFGLTSLLFTLGIQYVKRGMAEIVSHAAWRSVIGGFIVIGLVYAVGTRDYLGLGLPLLVQAFEAPLSAFAFLGKAVFTVITLGSGYMGGEVTPLFVIGAALGNALAPLLHLGIPFLAGLGLIGVFSGAANAPAACFVLGLELFGLHGAGYMLAASLVSYMFSGHAGIYGAQLAGVDRPRFFVRFPGAGLLYRRRKAARRGAKSPDA</sequence>
<feature type="transmembrane region" description="Helical" evidence="5">
    <location>
        <begin position="51"/>
        <end position="70"/>
    </location>
</feature>
<dbReference type="PANTHER" id="PTHR43427:SF12">
    <property type="entry name" value="CHLORIDE TRANSPORTER"/>
    <property type="match status" value="1"/>
</dbReference>
<keyword evidence="2 5" id="KW-0812">Transmembrane</keyword>
<dbReference type="Proteomes" id="UP000665561">
    <property type="component" value="Unassembled WGS sequence"/>
</dbReference>
<dbReference type="PRINTS" id="PR00762">
    <property type="entry name" value="CLCHANNEL"/>
</dbReference>
<feature type="transmembrane region" description="Helical" evidence="5">
    <location>
        <begin position="261"/>
        <end position="280"/>
    </location>
</feature>
<evidence type="ECO:0000256" key="5">
    <source>
        <dbReference type="SAM" id="Phobius"/>
    </source>
</evidence>
<feature type="transmembrane region" description="Helical" evidence="5">
    <location>
        <begin position="17"/>
        <end position="39"/>
    </location>
</feature>
<dbReference type="EMBL" id="JAAAMV010000002">
    <property type="protein sequence ID" value="NBD23413.1"/>
    <property type="molecule type" value="Genomic_DNA"/>
</dbReference>
<reference evidence="6 7" key="1">
    <citation type="submission" date="2020-01" db="EMBL/GenBank/DDBJ databases">
        <title>Paenibacillus soybeanensis sp. nov. isolated from the nodules of soybean (Glycine max(L.) Merr).</title>
        <authorList>
            <person name="Wang H."/>
        </authorList>
    </citation>
    <scope>NUCLEOTIDE SEQUENCE [LARGE SCALE GENOMIC DNA]</scope>
    <source>
        <strain evidence="6 7">T1</strain>
    </source>
</reference>
<protein>
    <submittedName>
        <fullName evidence="6">Voltage-gated chloride channel protein</fullName>
    </submittedName>
</protein>
<feature type="transmembrane region" description="Helical" evidence="5">
    <location>
        <begin position="150"/>
        <end position="175"/>
    </location>
</feature>
<dbReference type="SUPFAM" id="SSF81340">
    <property type="entry name" value="Clc chloride channel"/>
    <property type="match status" value="1"/>
</dbReference>
<dbReference type="PANTHER" id="PTHR43427">
    <property type="entry name" value="CHLORIDE CHANNEL PROTEIN CLC-E"/>
    <property type="match status" value="1"/>
</dbReference>
<evidence type="ECO:0000313" key="6">
    <source>
        <dbReference type="EMBL" id="NBD23413.1"/>
    </source>
</evidence>
<dbReference type="Pfam" id="PF00654">
    <property type="entry name" value="Voltage_CLC"/>
    <property type="match status" value="1"/>
</dbReference>
<comment type="subcellular location">
    <subcellularLocation>
        <location evidence="1">Membrane</location>
        <topology evidence="1">Multi-pass membrane protein</topology>
    </subcellularLocation>
</comment>
<evidence type="ECO:0000256" key="4">
    <source>
        <dbReference type="ARBA" id="ARBA00023136"/>
    </source>
</evidence>
<feature type="transmembrane region" description="Helical" evidence="5">
    <location>
        <begin position="221"/>
        <end position="249"/>
    </location>
</feature>
<keyword evidence="7" id="KW-1185">Reference proteome</keyword>
<dbReference type="RefSeq" id="WP_161741842.1">
    <property type="nucleotide sequence ID" value="NZ_JAAAMV010000002.1"/>
</dbReference>
<dbReference type="InterPro" id="IPR014743">
    <property type="entry name" value="Cl-channel_core"/>
</dbReference>
<keyword evidence="3 5" id="KW-1133">Transmembrane helix</keyword>
<proteinExistence type="predicted"/>
<dbReference type="InterPro" id="IPR050368">
    <property type="entry name" value="ClC-type_chloride_channel"/>
</dbReference>
<name>A0ABW9XLA9_9BACL</name>